<dbReference type="EMBL" id="JBHLZF010000002">
    <property type="protein sequence ID" value="MFB9898173.1"/>
    <property type="molecule type" value="Genomic_DNA"/>
</dbReference>
<reference evidence="3 4" key="1">
    <citation type="submission" date="2024-09" db="EMBL/GenBank/DDBJ databases">
        <authorList>
            <person name="Sun Q."/>
            <person name="Mori K."/>
        </authorList>
    </citation>
    <scope>NUCLEOTIDE SEQUENCE [LARGE SCALE GENOMIC DNA]</scope>
    <source>
        <strain evidence="3 4">ATCC 51272</strain>
    </source>
</reference>
<comment type="subcellular location">
    <subcellularLocation>
        <location evidence="1">Virion</location>
    </subcellularLocation>
</comment>
<dbReference type="RefSeq" id="WP_027952898.1">
    <property type="nucleotide sequence ID" value="NZ_JADU01000043.1"/>
</dbReference>
<dbReference type="NCBIfam" id="TIGR01554">
    <property type="entry name" value="major_cap_HK97"/>
    <property type="match status" value="1"/>
</dbReference>
<dbReference type="Pfam" id="PF05065">
    <property type="entry name" value="Phage_capsid"/>
    <property type="match status" value="1"/>
</dbReference>
<keyword evidence="4" id="KW-1185">Reference proteome</keyword>
<dbReference type="SUPFAM" id="SSF56563">
    <property type="entry name" value="Major capsid protein gp5"/>
    <property type="match status" value="1"/>
</dbReference>
<evidence type="ECO:0000313" key="4">
    <source>
        <dbReference type="Proteomes" id="UP001589688"/>
    </source>
</evidence>
<evidence type="ECO:0000313" key="3">
    <source>
        <dbReference type="EMBL" id="MFB9898173.1"/>
    </source>
</evidence>
<accession>A0ABV5ZNA7</accession>
<proteinExistence type="predicted"/>
<dbReference type="InterPro" id="IPR024455">
    <property type="entry name" value="Phage_capsid"/>
</dbReference>
<evidence type="ECO:0000256" key="1">
    <source>
        <dbReference type="ARBA" id="ARBA00004328"/>
    </source>
</evidence>
<evidence type="ECO:0000259" key="2">
    <source>
        <dbReference type="Pfam" id="PF05065"/>
    </source>
</evidence>
<gene>
    <name evidence="3" type="ORF">ACFFK8_10320</name>
</gene>
<protein>
    <submittedName>
        <fullName evidence="3">Phage major capsid protein</fullName>
    </submittedName>
</protein>
<feature type="domain" description="Phage capsid-like C-terminal" evidence="2">
    <location>
        <begin position="73"/>
        <end position="297"/>
    </location>
</feature>
<dbReference type="Proteomes" id="UP001589688">
    <property type="component" value="Unassembled WGS sequence"/>
</dbReference>
<dbReference type="InterPro" id="IPR054612">
    <property type="entry name" value="Phage_capsid-like_C"/>
</dbReference>
<organism evidence="3 4">
    <name type="scientific">Hallella seregens ATCC 51272</name>
    <dbReference type="NCBI Taxonomy" id="1336250"/>
    <lineage>
        <taxon>Bacteria</taxon>
        <taxon>Pseudomonadati</taxon>
        <taxon>Bacteroidota</taxon>
        <taxon>Bacteroidia</taxon>
        <taxon>Bacteroidales</taxon>
        <taxon>Prevotellaceae</taxon>
        <taxon>Hallella</taxon>
    </lineage>
</organism>
<comment type="caution">
    <text evidence="3">The sequence shown here is derived from an EMBL/GenBank/DDBJ whole genome shotgun (WGS) entry which is preliminary data.</text>
</comment>
<name>A0ABV5ZNA7_9BACT</name>
<sequence length="301" mass="33031">MKDNVFIRAIRENFDDKVSSEIKEIVNETRSIYKGTAAITLPTKNIRGTIADSASTMVQEFISKPTNNILKANGATVFENLKNNLDFPIITDENVCFKANGFGEKIKSELLNVTIKPKRVVARASYSTILLKFANADVQQAVVNDLLDAIEQAFEKAILSNAAGSEDLPKGIFNGQETTTLGSYDDIIEMEYKATTKDMKNLTYLASPKAAKALKKMKNGTTPIYNNGIIDGIRVIETNNVQDGFLCLLDLSNVIITEWGALDVETDKVTKMVEGNVVLTINGYINGALKHPNQIVVSTVE</sequence>